<evidence type="ECO:0000313" key="1">
    <source>
        <dbReference type="EMBL" id="PIR96181.1"/>
    </source>
</evidence>
<dbReference type="Proteomes" id="UP000230922">
    <property type="component" value="Unassembled WGS sequence"/>
</dbReference>
<comment type="caution">
    <text evidence="1">The sequence shown here is derived from an EMBL/GenBank/DDBJ whole genome shotgun (WGS) entry which is preliminary data.</text>
</comment>
<reference evidence="2" key="1">
    <citation type="submission" date="2017-09" db="EMBL/GenBank/DDBJ databases">
        <title>Depth-based differentiation of microbial function through sediment-hosted aquifers and enrichment of novel symbionts in the deep terrestrial subsurface.</title>
        <authorList>
            <person name="Probst A.J."/>
            <person name="Ladd B."/>
            <person name="Jarett J.K."/>
            <person name="Geller-Mcgrath D.E."/>
            <person name="Sieber C.M.K."/>
            <person name="Emerson J.B."/>
            <person name="Anantharaman K."/>
            <person name="Thomas B.C."/>
            <person name="Malmstrom R."/>
            <person name="Stieglmeier M."/>
            <person name="Klingl A."/>
            <person name="Woyke T."/>
            <person name="Ryan C.M."/>
            <person name="Banfield J.F."/>
        </authorList>
    </citation>
    <scope>NUCLEOTIDE SEQUENCE [LARGE SCALE GENOMIC DNA]</scope>
</reference>
<dbReference type="AlphaFoldDB" id="A0A2H0VAU3"/>
<dbReference type="EMBL" id="PFAK01000044">
    <property type="protein sequence ID" value="PIR96181.1"/>
    <property type="molecule type" value="Genomic_DNA"/>
</dbReference>
<proteinExistence type="predicted"/>
<protein>
    <submittedName>
        <fullName evidence="1">Uncharacterized protein</fullName>
    </submittedName>
</protein>
<name>A0A2H0VAU3_9BACT</name>
<accession>A0A2H0VAU3</accession>
<evidence type="ECO:0000313" key="2">
    <source>
        <dbReference type="Proteomes" id="UP000230922"/>
    </source>
</evidence>
<gene>
    <name evidence="1" type="ORF">COT92_02610</name>
</gene>
<organism evidence="1 2">
    <name type="scientific">Candidatus Doudnabacteria bacterium CG10_big_fil_rev_8_21_14_0_10_42_18</name>
    <dbReference type="NCBI Taxonomy" id="1974552"/>
    <lineage>
        <taxon>Bacteria</taxon>
        <taxon>Candidatus Doudnaibacteriota</taxon>
    </lineage>
</organism>
<sequence length="263" mass="30458">MQTSSTGESPTICFGQQPCGFFPKNFLVAKINTAIRLQKEIGGRIVFFYHDSDADYRETITIMKDKTTGAGVRLNFIQENKIQKKYSPLYLKRIPQDWQKKILKQLPRFVDKKLINIFTSINYKTVADFCLEMYKKIGLLDGIEVIRSSDKRFRQNTIDLAEEFYADVPYQGEIVRAKISKDEATLHEGGGKYTKLSLPDKITKEQKSAGRDKRFTWMQSVIHCTHYIWGAGEQSYIDKMSAPNVKFINREDVEDPNFAWLPR</sequence>